<dbReference type="Gene3D" id="3.20.20.70">
    <property type="entry name" value="Aldolase class I"/>
    <property type="match status" value="1"/>
</dbReference>
<keyword evidence="4 9" id="KW-0460">Magnesium</keyword>
<accession>A0A9D1WU30</accession>
<protein>
    <recommendedName>
        <fullName evidence="9">Thiamine-phosphate synthase</fullName>
        <shortName evidence="9">TP synthase</shortName>
        <shortName evidence="9">TPS</shortName>
        <ecNumber evidence="9">2.5.1.3</ecNumber>
    </recommendedName>
    <alternativeName>
        <fullName evidence="9">Thiamine-phosphate pyrophosphorylase</fullName>
        <shortName evidence="9">TMP pyrophosphorylase</shortName>
        <shortName evidence="9">TMP-PPase</shortName>
    </alternativeName>
</protein>
<dbReference type="GO" id="GO:0009229">
    <property type="term" value="P:thiamine diphosphate biosynthetic process"/>
    <property type="evidence" value="ECO:0007669"/>
    <property type="project" value="UniProtKB-UniRule"/>
</dbReference>
<evidence type="ECO:0000313" key="13">
    <source>
        <dbReference type="EMBL" id="HIX67142.1"/>
    </source>
</evidence>
<reference evidence="13" key="1">
    <citation type="journal article" date="2021" name="PeerJ">
        <title>Extensive microbial diversity within the chicken gut microbiome revealed by metagenomics and culture.</title>
        <authorList>
            <person name="Gilroy R."/>
            <person name="Ravi A."/>
            <person name="Getino M."/>
            <person name="Pursley I."/>
            <person name="Horton D.L."/>
            <person name="Alikhan N.F."/>
            <person name="Baker D."/>
            <person name="Gharbi K."/>
            <person name="Hall N."/>
            <person name="Watson M."/>
            <person name="Adriaenssens E.M."/>
            <person name="Foster-Nyarko E."/>
            <person name="Jarju S."/>
            <person name="Secka A."/>
            <person name="Antonio M."/>
            <person name="Oren A."/>
            <person name="Chaudhuri R.R."/>
            <person name="La Ragione R."/>
            <person name="Hildebrand F."/>
            <person name="Pallen M.J."/>
        </authorList>
    </citation>
    <scope>NUCLEOTIDE SEQUENCE</scope>
    <source>
        <strain evidence="13">CHK191-13928</strain>
    </source>
</reference>
<evidence type="ECO:0000256" key="8">
    <source>
        <dbReference type="ARBA" id="ARBA00047883"/>
    </source>
</evidence>
<dbReference type="SUPFAM" id="SSF51391">
    <property type="entry name" value="Thiamin phosphate synthase"/>
    <property type="match status" value="1"/>
</dbReference>
<evidence type="ECO:0000256" key="10">
    <source>
        <dbReference type="RuleBase" id="RU003826"/>
    </source>
</evidence>
<keyword evidence="5 9" id="KW-0784">Thiamine biosynthesis</keyword>
<evidence type="ECO:0000256" key="2">
    <source>
        <dbReference type="ARBA" id="ARBA00022679"/>
    </source>
</evidence>
<feature type="binding site" evidence="9">
    <location>
        <position position="160"/>
    </location>
    <ligand>
        <name>2-[(2R,5Z)-2-carboxy-4-methylthiazol-5(2H)-ylidene]ethyl phosphate</name>
        <dbReference type="ChEBI" id="CHEBI:62899"/>
    </ligand>
</feature>
<dbReference type="EC" id="2.5.1.3" evidence="9"/>
<evidence type="ECO:0000259" key="12">
    <source>
        <dbReference type="Pfam" id="PF02581"/>
    </source>
</evidence>
<comment type="function">
    <text evidence="9">Condenses 4-methyl-5-(beta-hydroxyethyl)thiazole monophosphate (THZ-P) and 2-methyl-4-amino-5-hydroxymethyl pyrimidine pyrophosphate (HMP-PP) to form thiamine monophosphate (TMP).</text>
</comment>
<feature type="binding site" evidence="9">
    <location>
        <position position="85"/>
    </location>
    <ligand>
        <name>Mg(2+)</name>
        <dbReference type="ChEBI" id="CHEBI:18420"/>
    </ligand>
</feature>
<feature type="domain" description="Thiamine phosphate synthase/TenI" evidence="12">
    <location>
        <begin position="3"/>
        <end position="183"/>
    </location>
</feature>
<dbReference type="GO" id="GO:0009228">
    <property type="term" value="P:thiamine biosynthetic process"/>
    <property type="evidence" value="ECO:0007669"/>
    <property type="project" value="UniProtKB-KW"/>
</dbReference>
<comment type="caution">
    <text evidence="13">The sequence shown here is derived from an EMBL/GenBank/DDBJ whole genome shotgun (WGS) entry which is preliminary data.</text>
</comment>
<evidence type="ECO:0000256" key="5">
    <source>
        <dbReference type="ARBA" id="ARBA00022977"/>
    </source>
</evidence>
<sequence length="206" mass="22203">MTLYAVTDAAWTGEKTLLQQVEEALEGGITFLQLREKHLSEEAFLKEALEIKAAARRFQVPFVINDNIEIALESGADGVHVGQDDMPVEEVRKRLGNDKIIGVSAHNVEEALKAEKGGADYLGVGAVYATSTKQNASVVSMDEMKRICQAVHIPVAAIGGIKKDNLQILKGTGVDGVAVVSGIFAQKDIRKAAFELLEAVKEMKKG</sequence>
<feature type="binding site" evidence="9">
    <location>
        <begin position="180"/>
        <end position="181"/>
    </location>
    <ligand>
        <name>2-[(2R,5Z)-2-carboxy-4-methylthiazol-5(2H)-ylidene]ethyl phosphate</name>
        <dbReference type="ChEBI" id="CHEBI:62899"/>
    </ligand>
</feature>
<dbReference type="GO" id="GO:0004789">
    <property type="term" value="F:thiamine-phosphate diphosphorylase activity"/>
    <property type="evidence" value="ECO:0007669"/>
    <property type="project" value="UniProtKB-UniRule"/>
</dbReference>
<comment type="pathway">
    <text evidence="1 9 11">Cofactor biosynthesis; thiamine diphosphate biosynthesis; thiamine phosphate from 4-amino-2-methyl-5-diphosphomethylpyrimidine and 4-methyl-5-(2-phosphoethyl)-thiazole: step 1/1.</text>
</comment>
<organism evidence="13 14">
    <name type="scientific">Candidatus Anaerostipes excrementavium</name>
    <dbReference type="NCBI Taxonomy" id="2838463"/>
    <lineage>
        <taxon>Bacteria</taxon>
        <taxon>Bacillati</taxon>
        <taxon>Bacillota</taxon>
        <taxon>Clostridia</taxon>
        <taxon>Lachnospirales</taxon>
        <taxon>Lachnospiraceae</taxon>
        <taxon>Anaerostipes</taxon>
    </lineage>
</organism>
<dbReference type="HAMAP" id="MF_00097">
    <property type="entry name" value="TMP_synthase"/>
    <property type="match status" value="1"/>
</dbReference>
<keyword evidence="2 9" id="KW-0808">Transferase</keyword>
<evidence type="ECO:0000256" key="6">
    <source>
        <dbReference type="ARBA" id="ARBA00047334"/>
    </source>
</evidence>
<dbReference type="InterPro" id="IPR036206">
    <property type="entry name" value="ThiamineP_synth_sf"/>
</dbReference>
<evidence type="ECO:0000313" key="14">
    <source>
        <dbReference type="Proteomes" id="UP000886721"/>
    </source>
</evidence>
<comment type="catalytic activity">
    <reaction evidence="7 9 10">
        <text>2-(2-carboxy-4-methylthiazol-5-yl)ethyl phosphate + 4-amino-2-methyl-5-(diphosphooxymethyl)pyrimidine + 2 H(+) = thiamine phosphate + CO2 + diphosphate</text>
        <dbReference type="Rhea" id="RHEA:47848"/>
        <dbReference type="ChEBI" id="CHEBI:15378"/>
        <dbReference type="ChEBI" id="CHEBI:16526"/>
        <dbReference type="ChEBI" id="CHEBI:33019"/>
        <dbReference type="ChEBI" id="CHEBI:37575"/>
        <dbReference type="ChEBI" id="CHEBI:57841"/>
        <dbReference type="ChEBI" id="CHEBI:62890"/>
        <dbReference type="EC" id="2.5.1.3"/>
    </reaction>
</comment>
<evidence type="ECO:0000256" key="1">
    <source>
        <dbReference type="ARBA" id="ARBA00005165"/>
    </source>
</evidence>
<feature type="binding site" evidence="9">
    <location>
        <position position="133"/>
    </location>
    <ligand>
        <name>4-amino-2-methyl-5-(diphosphooxymethyl)pyrimidine</name>
        <dbReference type="ChEBI" id="CHEBI:57841"/>
    </ligand>
</feature>
<dbReference type="Pfam" id="PF02581">
    <property type="entry name" value="TMP-TENI"/>
    <property type="match status" value="1"/>
</dbReference>
<evidence type="ECO:0000256" key="7">
    <source>
        <dbReference type="ARBA" id="ARBA00047851"/>
    </source>
</evidence>
<dbReference type="GO" id="GO:0000287">
    <property type="term" value="F:magnesium ion binding"/>
    <property type="evidence" value="ECO:0007669"/>
    <property type="project" value="UniProtKB-UniRule"/>
</dbReference>
<gene>
    <name evidence="9 13" type="primary">thiE</name>
    <name evidence="13" type="ORF">H9735_03325</name>
</gene>
<evidence type="ECO:0000256" key="9">
    <source>
        <dbReference type="HAMAP-Rule" id="MF_00097"/>
    </source>
</evidence>
<evidence type="ECO:0000256" key="11">
    <source>
        <dbReference type="RuleBase" id="RU004253"/>
    </source>
</evidence>
<dbReference type="InterPro" id="IPR034291">
    <property type="entry name" value="TMP_synthase"/>
</dbReference>
<comment type="catalytic activity">
    <reaction evidence="8 9 10">
        <text>2-[(2R,5Z)-2-carboxy-4-methylthiazol-5(2H)-ylidene]ethyl phosphate + 4-amino-2-methyl-5-(diphosphooxymethyl)pyrimidine + 2 H(+) = thiamine phosphate + CO2 + diphosphate</text>
        <dbReference type="Rhea" id="RHEA:47844"/>
        <dbReference type="ChEBI" id="CHEBI:15378"/>
        <dbReference type="ChEBI" id="CHEBI:16526"/>
        <dbReference type="ChEBI" id="CHEBI:33019"/>
        <dbReference type="ChEBI" id="CHEBI:37575"/>
        <dbReference type="ChEBI" id="CHEBI:57841"/>
        <dbReference type="ChEBI" id="CHEBI:62899"/>
        <dbReference type="EC" id="2.5.1.3"/>
    </reaction>
</comment>
<dbReference type="EMBL" id="DXEM01000010">
    <property type="protein sequence ID" value="HIX67142.1"/>
    <property type="molecule type" value="Genomic_DNA"/>
</dbReference>
<dbReference type="Proteomes" id="UP000886721">
    <property type="component" value="Unassembled WGS sequence"/>
</dbReference>
<feature type="binding site" evidence="9">
    <location>
        <position position="65"/>
    </location>
    <ligand>
        <name>4-amino-2-methyl-5-(diphosphooxymethyl)pyrimidine</name>
        <dbReference type="ChEBI" id="CHEBI:57841"/>
    </ligand>
</feature>
<comment type="similarity">
    <text evidence="9 10">Belongs to the thiamine-phosphate synthase family.</text>
</comment>
<comment type="cofactor">
    <cofactor evidence="9">
        <name>Mg(2+)</name>
        <dbReference type="ChEBI" id="CHEBI:18420"/>
    </cofactor>
    <text evidence="9">Binds 1 Mg(2+) ion per subunit.</text>
</comment>
<feature type="binding site" evidence="9">
    <location>
        <position position="104"/>
    </location>
    <ligand>
        <name>4-amino-2-methyl-5-(diphosphooxymethyl)pyrimidine</name>
        <dbReference type="ChEBI" id="CHEBI:57841"/>
    </ligand>
</feature>
<dbReference type="InterPro" id="IPR013785">
    <property type="entry name" value="Aldolase_TIM"/>
</dbReference>
<feature type="binding site" evidence="9">
    <location>
        <begin position="130"/>
        <end position="132"/>
    </location>
    <ligand>
        <name>2-[(2R,5Z)-2-carboxy-4-methylthiazol-5(2H)-ylidene]ethyl phosphate</name>
        <dbReference type="ChEBI" id="CHEBI:62899"/>
    </ligand>
</feature>
<keyword evidence="3 9" id="KW-0479">Metal-binding</keyword>
<evidence type="ECO:0000256" key="3">
    <source>
        <dbReference type="ARBA" id="ARBA00022723"/>
    </source>
</evidence>
<dbReference type="FunFam" id="3.20.20.70:FF:000096">
    <property type="entry name" value="Thiamine-phosphate synthase"/>
    <property type="match status" value="1"/>
</dbReference>
<dbReference type="AlphaFoldDB" id="A0A9D1WU30"/>
<comment type="catalytic activity">
    <reaction evidence="6 9 10">
        <text>4-methyl-5-(2-phosphooxyethyl)-thiazole + 4-amino-2-methyl-5-(diphosphooxymethyl)pyrimidine + H(+) = thiamine phosphate + diphosphate</text>
        <dbReference type="Rhea" id="RHEA:22328"/>
        <dbReference type="ChEBI" id="CHEBI:15378"/>
        <dbReference type="ChEBI" id="CHEBI:33019"/>
        <dbReference type="ChEBI" id="CHEBI:37575"/>
        <dbReference type="ChEBI" id="CHEBI:57841"/>
        <dbReference type="ChEBI" id="CHEBI:58296"/>
        <dbReference type="EC" id="2.5.1.3"/>
    </reaction>
</comment>
<dbReference type="GO" id="GO:0005737">
    <property type="term" value="C:cytoplasm"/>
    <property type="evidence" value="ECO:0007669"/>
    <property type="project" value="TreeGrafter"/>
</dbReference>
<dbReference type="CDD" id="cd00564">
    <property type="entry name" value="TMP_TenI"/>
    <property type="match status" value="1"/>
</dbReference>
<proteinExistence type="inferred from homology"/>
<dbReference type="PANTHER" id="PTHR20857:SF23">
    <property type="entry name" value="THIAMINE BIOSYNTHETIC BIFUNCTIONAL ENZYME"/>
    <property type="match status" value="1"/>
</dbReference>
<evidence type="ECO:0000256" key="4">
    <source>
        <dbReference type="ARBA" id="ARBA00022842"/>
    </source>
</evidence>
<reference evidence="13" key="2">
    <citation type="submission" date="2021-04" db="EMBL/GenBank/DDBJ databases">
        <authorList>
            <person name="Gilroy R."/>
        </authorList>
    </citation>
    <scope>NUCLEOTIDE SEQUENCE</scope>
    <source>
        <strain evidence="13">CHK191-13928</strain>
    </source>
</reference>
<name>A0A9D1WU30_9FIRM</name>
<feature type="binding site" evidence="9">
    <location>
        <begin position="33"/>
        <end position="37"/>
    </location>
    <ligand>
        <name>4-amino-2-methyl-5-(diphosphooxymethyl)pyrimidine</name>
        <dbReference type="ChEBI" id="CHEBI:57841"/>
    </ligand>
</feature>
<feature type="binding site" evidence="9">
    <location>
        <position position="66"/>
    </location>
    <ligand>
        <name>Mg(2+)</name>
        <dbReference type="ChEBI" id="CHEBI:18420"/>
    </ligand>
</feature>
<dbReference type="PANTHER" id="PTHR20857">
    <property type="entry name" value="THIAMINE-PHOSPHATE PYROPHOSPHORYLASE"/>
    <property type="match status" value="1"/>
</dbReference>
<dbReference type="InterPro" id="IPR022998">
    <property type="entry name" value="ThiamineP_synth_TenI"/>
</dbReference>
<dbReference type="NCBIfam" id="TIGR00693">
    <property type="entry name" value="thiE"/>
    <property type="match status" value="1"/>
</dbReference>